<reference evidence="1" key="1">
    <citation type="submission" date="2018-10" db="EMBL/GenBank/DDBJ databases">
        <authorList>
            <consortium name="PulseNet: The National Subtyping Network for Foodborne Disease Surveillance"/>
            <person name="Tarr C.L."/>
            <person name="Trees E."/>
            <person name="Katz L.S."/>
            <person name="Carleton-Romer H.A."/>
            <person name="Stroika S."/>
            <person name="Kucerova Z."/>
            <person name="Roache K.F."/>
            <person name="Sabol A.L."/>
            <person name="Besser J."/>
            <person name="Gerner-Smidt P."/>
        </authorList>
    </citation>
    <scope>NUCLEOTIDE SEQUENCE [LARGE SCALE GENOMIC DNA]</scope>
    <source>
        <strain evidence="1">PNUSAS052121</strain>
    </source>
</reference>
<organism evidence="1">
    <name type="scientific">Salmonella enterica</name>
    <name type="common">Salmonella choleraesuis</name>
    <dbReference type="NCBI Taxonomy" id="28901"/>
    <lineage>
        <taxon>Bacteria</taxon>
        <taxon>Pseudomonadati</taxon>
        <taxon>Pseudomonadota</taxon>
        <taxon>Gammaproteobacteria</taxon>
        <taxon>Enterobacterales</taxon>
        <taxon>Enterobacteriaceae</taxon>
        <taxon>Salmonella</taxon>
    </lineage>
</organism>
<dbReference type="SUPFAM" id="SSF47413">
    <property type="entry name" value="lambda repressor-like DNA-binding domains"/>
    <property type="match status" value="1"/>
</dbReference>
<gene>
    <name evidence="1" type="ORF">D9O31_25865</name>
</gene>
<comment type="caution">
    <text evidence="1">The sequence shown here is derived from an EMBL/GenBank/DDBJ whole genome shotgun (WGS) entry which is preliminary data.</text>
</comment>
<evidence type="ECO:0000313" key="1">
    <source>
        <dbReference type="EMBL" id="MMS79829.1"/>
    </source>
</evidence>
<dbReference type="GO" id="GO:0003677">
    <property type="term" value="F:DNA binding"/>
    <property type="evidence" value="ECO:0007669"/>
    <property type="project" value="InterPro"/>
</dbReference>
<name>A0A3V7Z117_SALER</name>
<sequence length="85" mass="10022">MTGWELKLWRKSMCWSRERAARELGVSLRTWHTWENSEQVDVIVGYATQAVSIRDLLPVMHKMRKKALITRLERLLEKPAEITAD</sequence>
<accession>A0A3V7Z117</accession>
<dbReference type="AlphaFoldDB" id="A0A3V7Z117"/>
<dbReference type="Gene3D" id="1.10.260.40">
    <property type="entry name" value="lambda repressor-like DNA-binding domains"/>
    <property type="match status" value="1"/>
</dbReference>
<dbReference type="Proteomes" id="UP000839526">
    <property type="component" value="Unassembled WGS sequence"/>
</dbReference>
<dbReference type="InterPro" id="IPR010982">
    <property type="entry name" value="Lambda_DNA-bd_dom_sf"/>
</dbReference>
<protein>
    <submittedName>
        <fullName evidence="1">XRE family transcriptional regulator</fullName>
    </submittedName>
</protein>
<proteinExistence type="predicted"/>
<dbReference type="EMBL" id="RWAH01000051">
    <property type="protein sequence ID" value="MMS79829.1"/>
    <property type="molecule type" value="Genomic_DNA"/>
</dbReference>